<name>A0A0E0PM50_ORYRU</name>
<evidence type="ECO:0000313" key="2">
    <source>
        <dbReference type="Proteomes" id="UP000008022"/>
    </source>
</evidence>
<dbReference type="AlphaFoldDB" id="A0A0E0PM50"/>
<dbReference type="EnsemblPlants" id="ORUFI05G16610.1">
    <property type="protein sequence ID" value="ORUFI05G16610.1"/>
    <property type="gene ID" value="ORUFI05G16610"/>
</dbReference>
<reference evidence="2" key="1">
    <citation type="submission" date="2013-06" db="EMBL/GenBank/DDBJ databases">
        <authorList>
            <person name="Zhao Q."/>
        </authorList>
    </citation>
    <scope>NUCLEOTIDE SEQUENCE</scope>
    <source>
        <strain evidence="2">cv. W1943</strain>
    </source>
</reference>
<organism evidence="1 2">
    <name type="scientific">Oryza rufipogon</name>
    <name type="common">Brownbeard rice</name>
    <name type="synonym">Asian wild rice</name>
    <dbReference type="NCBI Taxonomy" id="4529"/>
    <lineage>
        <taxon>Eukaryota</taxon>
        <taxon>Viridiplantae</taxon>
        <taxon>Streptophyta</taxon>
        <taxon>Embryophyta</taxon>
        <taxon>Tracheophyta</taxon>
        <taxon>Spermatophyta</taxon>
        <taxon>Magnoliopsida</taxon>
        <taxon>Liliopsida</taxon>
        <taxon>Poales</taxon>
        <taxon>Poaceae</taxon>
        <taxon>BOP clade</taxon>
        <taxon>Oryzoideae</taxon>
        <taxon>Oryzeae</taxon>
        <taxon>Oryzinae</taxon>
        <taxon>Oryza</taxon>
    </lineage>
</organism>
<evidence type="ECO:0000313" key="1">
    <source>
        <dbReference type="EnsemblPlants" id="ORUFI05G16610.1"/>
    </source>
</evidence>
<sequence>MDAKPSSWTNLYLQPNPGTIMSLSLFSSSPHLNPSTLLRSLSETEAQLFVPVGTRSNHCSPYENPPLPSNHNPIGGAQLPLSLSSSIVNHNGLTCCTTPSKWIFGRKHTQNTEPQEWASLLVDFRPIEAGCCCHGLAGQGGSQVHDADDGFHAGEGAEGTTMLLSIEAVMISIT</sequence>
<dbReference type="OMA" id="NTEPQEW"/>
<dbReference type="Proteomes" id="UP000008022">
    <property type="component" value="Unassembled WGS sequence"/>
</dbReference>
<dbReference type="HOGENOM" id="CLU_141881_0_0_1"/>
<reference evidence="1" key="2">
    <citation type="submission" date="2015-06" db="UniProtKB">
        <authorList>
            <consortium name="EnsemblPlants"/>
        </authorList>
    </citation>
    <scope>IDENTIFICATION</scope>
</reference>
<accession>A0A0E0PM50</accession>
<proteinExistence type="predicted"/>
<dbReference type="Gramene" id="ORUFI05G16610.1">
    <property type="protein sequence ID" value="ORUFI05G16610.1"/>
    <property type="gene ID" value="ORUFI05G16610"/>
</dbReference>
<protein>
    <submittedName>
        <fullName evidence="1">Uncharacterized protein</fullName>
    </submittedName>
</protein>
<keyword evidence="2" id="KW-1185">Reference proteome</keyword>